<feature type="transmembrane region" description="Helical" evidence="8">
    <location>
        <begin position="74"/>
        <end position="91"/>
    </location>
</feature>
<evidence type="ECO:0000313" key="10">
    <source>
        <dbReference type="EMBL" id="CAI3936586.1"/>
    </source>
</evidence>
<evidence type="ECO:0000313" key="11">
    <source>
        <dbReference type="Proteomes" id="UP001154272"/>
    </source>
</evidence>
<comment type="subcellular location">
    <subcellularLocation>
        <location evidence="1">Cell membrane</location>
        <topology evidence="1">Multi-pass membrane protein</topology>
    </subcellularLocation>
</comment>
<organism evidence="10 11">
    <name type="scientific">Commensalibacter papalotli</name>
    <name type="common">ex Botero et al. 2024</name>
    <dbReference type="NCBI Taxonomy" id="2972766"/>
    <lineage>
        <taxon>Bacteria</taxon>
        <taxon>Pseudomonadati</taxon>
        <taxon>Pseudomonadota</taxon>
        <taxon>Alphaproteobacteria</taxon>
        <taxon>Acetobacterales</taxon>
        <taxon>Acetobacteraceae</taxon>
    </lineage>
</organism>
<feature type="transmembrane region" description="Helical" evidence="8">
    <location>
        <begin position="196"/>
        <end position="214"/>
    </location>
</feature>
<gene>
    <name evidence="10" type="ORF">R83534S58_LOCUS864</name>
</gene>
<evidence type="ECO:0000259" key="9">
    <source>
        <dbReference type="Pfam" id="PF13231"/>
    </source>
</evidence>
<keyword evidence="6 8" id="KW-1133">Transmembrane helix</keyword>
<keyword evidence="3" id="KW-0328">Glycosyltransferase</keyword>
<protein>
    <submittedName>
        <fullName evidence="10">Involved in glycosylation of proteins and lipid IVA (ArnT) (PDB:5EZM) (PUBMED:16226890)</fullName>
    </submittedName>
</protein>
<dbReference type="Proteomes" id="UP001154272">
    <property type="component" value="Unassembled WGS sequence"/>
</dbReference>
<dbReference type="Pfam" id="PF13231">
    <property type="entry name" value="PMT_2"/>
    <property type="match status" value="1"/>
</dbReference>
<dbReference type="PANTHER" id="PTHR33908">
    <property type="entry name" value="MANNOSYLTRANSFERASE YKCB-RELATED"/>
    <property type="match status" value="1"/>
</dbReference>
<dbReference type="PANTHER" id="PTHR33908:SF11">
    <property type="entry name" value="MEMBRANE PROTEIN"/>
    <property type="match status" value="1"/>
</dbReference>
<keyword evidence="5 8" id="KW-0812">Transmembrane</keyword>
<keyword evidence="7 8" id="KW-0472">Membrane</keyword>
<evidence type="ECO:0000256" key="1">
    <source>
        <dbReference type="ARBA" id="ARBA00004651"/>
    </source>
</evidence>
<feature type="transmembrane region" description="Helical" evidence="8">
    <location>
        <begin position="246"/>
        <end position="268"/>
    </location>
</feature>
<feature type="transmembrane region" description="Helical" evidence="8">
    <location>
        <begin position="306"/>
        <end position="324"/>
    </location>
</feature>
<dbReference type="EMBL" id="CAMXCH010000002">
    <property type="protein sequence ID" value="CAI3936586.1"/>
    <property type="molecule type" value="Genomic_DNA"/>
</dbReference>
<keyword evidence="11" id="KW-1185">Reference proteome</keyword>
<dbReference type="InterPro" id="IPR038731">
    <property type="entry name" value="RgtA/B/C-like"/>
</dbReference>
<feature type="transmembrane region" description="Helical" evidence="8">
    <location>
        <begin position="7"/>
        <end position="30"/>
    </location>
</feature>
<evidence type="ECO:0000256" key="2">
    <source>
        <dbReference type="ARBA" id="ARBA00022475"/>
    </source>
</evidence>
<keyword evidence="4" id="KW-0808">Transferase</keyword>
<evidence type="ECO:0000256" key="5">
    <source>
        <dbReference type="ARBA" id="ARBA00022692"/>
    </source>
</evidence>
<evidence type="ECO:0000256" key="7">
    <source>
        <dbReference type="ARBA" id="ARBA00023136"/>
    </source>
</evidence>
<feature type="transmembrane region" description="Helical" evidence="8">
    <location>
        <begin position="103"/>
        <end position="124"/>
    </location>
</feature>
<name>A0ABM9HMQ1_9PROT</name>
<comment type="caution">
    <text evidence="10">The sequence shown here is derived from an EMBL/GenBank/DDBJ whole genome shotgun (WGS) entry which is preliminary data.</text>
</comment>
<evidence type="ECO:0000256" key="4">
    <source>
        <dbReference type="ARBA" id="ARBA00022679"/>
    </source>
</evidence>
<proteinExistence type="predicted"/>
<sequence>MKKHPSLWLLVILIILTIVRFIVASSLYLSPDEAYYWVWSRALDYSYYDHPPMIALWIKTGCLLWGNTELGVRFLGSVAAFVGSFFVYFAVKDFNRHHSDSRQKAIIAVLLLNATLTVGVGGIIVTPDTPLLFFICIMLWACGRLLYTKSVQYWWVIGASAGLALLSKYTALLMIAALGLWCLFTKEGRGYLKTKELWGGAILAGFIFSPVIIWNSQHQWISFFKQGGRAGDWNPNRALQFLSELLGGQIGLSTPVIFICFCIGLFYLTRAVWQRKCNSGSYLLWLMVVLPVFVFIQHAIGDRVQANWVGLLYPVLVVIAGLYVTKWLKTAIVVGFSIVSLVYIQAIFAIVPLPAKKDMLLKQLGGWQSFAQSVNAAVPVDCVIISDNYGLASELRFYLPDRQIMAIGNRWQYFSLPSSNLTEGYFIRRQRAKELSFLTVGKNDYFVSPLNPLGYAPRGNVARIQKGSIAQAYELYLVNLSPDLIIKRESKFLPY</sequence>
<feature type="transmembrane region" description="Helical" evidence="8">
    <location>
        <begin position="153"/>
        <end position="184"/>
    </location>
</feature>
<keyword evidence="2" id="KW-1003">Cell membrane</keyword>
<accession>A0ABM9HMQ1</accession>
<evidence type="ECO:0000256" key="6">
    <source>
        <dbReference type="ARBA" id="ARBA00022989"/>
    </source>
</evidence>
<feature type="transmembrane region" description="Helical" evidence="8">
    <location>
        <begin position="280"/>
        <end position="300"/>
    </location>
</feature>
<dbReference type="InterPro" id="IPR050297">
    <property type="entry name" value="LipidA_mod_glycosyltrf_83"/>
</dbReference>
<dbReference type="RefSeq" id="WP_282023612.1">
    <property type="nucleotide sequence ID" value="NZ_CAMXCH010000002.1"/>
</dbReference>
<feature type="transmembrane region" description="Helical" evidence="8">
    <location>
        <begin position="331"/>
        <end position="353"/>
    </location>
</feature>
<evidence type="ECO:0000256" key="3">
    <source>
        <dbReference type="ARBA" id="ARBA00022676"/>
    </source>
</evidence>
<feature type="domain" description="Glycosyltransferase RgtA/B/C/D-like" evidence="9">
    <location>
        <begin position="49"/>
        <end position="214"/>
    </location>
</feature>
<reference evidence="10" key="1">
    <citation type="submission" date="2022-10" db="EMBL/GenBank/DDBJ databases">
        <authorList>
            <person name="Botero Cardona J."/>
        </authorList>
    </citation>
    <scope>NUCLEOTIDE SEQUENCE</scope>
    <source>
        <strain evidence="10">R-83534</strain>
    </source>
</reference>
<evidence type="ECO:0000256" key="8">
    <source>
        <dbReference type="SAM" id="Phobius"/>
    </source>
</evidence>